<dbReference type="EMBL" id="CCBN010000002">
    <property type="protein sequence ID" value="CDO52231.1"/>
    <property type="molecule type" value="Genomic_DNA"/>
</dbReference>
<dbReference type="InterPro" id="IPR025614">
    <property type="entry name" value="Cell_morpho_N"/>
</dbReference>
<dbReference type="OrthoDB" id="6287725at2759"/>
<feature type="compositionally biased region" description="Low complexity" evidence="1">
    <location>
        <begin position="2184"/>
        <end position="2196"/>
    </location>
</feature>
<dbReference type="Pfam" id="PF14222">
    <property type="entry name" value="MOR2-PAG1_N"/>
    <property type="match status" value="1"/>
</dbReference>
<dbReference type="InterPro" id="IPR029473">
    <property type="entry name" value="MOR2-PAG1_mid"/>
</dbReference>
<feature type="region of interest" description="Disordered" evidence="1">
    <location>
        <begin position="2175"/>
        <end position="2203"/>
    </location>
</feature>
<feature type="compositionally biased region" description="Polar residues" evidence="1">
    <location>
        <begin position="2236"/>
        <end position="2246"/>
    </location>
</feature>
<name>A0A0J9X627_GEOCN</name>
<feature type="compositionally biased region" description="Low complexity" evidence="1">
    <location>
        <begin position="2275"/>
        <end position="2296"/>
    </location>
</feature>
<feature type="domain" description="Cell morphogenesis protein C-terminal" evidence="3">
    <location>
        <begin position="1630"/>
        <end position="1873"/>
    </location>
</feature>
<feature type="compositionally biased region" description="Basic and acidic residues" evidence="1">
    <location>
        <begin position="2135"/>
        <end position="2144"/>
    </location>
</feature>
<organism evidence="5 6">
    <name type="scientific">Geotrichum candidum</name>
    <name type="common">Oospora lactis</name>
    <name type="synonym">Dipodascus geotrichum</name>
    <dbReference type="NCBI Taxonomy" id="1173061"/>
    <lineage>
        <taxon>Eukaryota</taxon>
        <taxon>Fungi</taxon>
        <taxon>Dikarya</taxon>
        <taxon>Ascomycota</taxon>
        <taxon>Saccharomycotina</taxon>
        <taxon>Dipodascomycetes</taxon>
        <taxon>Dipodascales</taxon>
        <taxon>Dipodascaceae</taxon>
        <taxon>Geotrichum</taxon>
    </lineage>
</organism>
<feature type="compositionally biased region" description="Polar residues" evidence="1">
    <location>
        <begin position="2308"/>
        <end position="2328"/>
    </location>
</feature>
<feature type="region of interest" description="Disordered" evidence="1">
    <location>
        <begin position="2111"/>
        <end position="2144"/>
    </location>
</feature>
<feature type="domain" description="Cell morphogenesis protein N-terminal" evidence="2">
    <location>
        <begin position="54"/>
        <end position="605"/>
    </location>
</feature>
<dbReference type="GO" id="GO:0000902">
    <property type="term" value="P:cell morphogenesis"/>
    <property type="evidence" value="ECO:0007669"/>
    <property type="project" value="InterPro"/>
</dbReference>
<keyword evidence="6" id="KW-1185">Reference proteome</keyword>
<gene>
    <name evidence="5" type="ORF">BN980_GECA02s07798g</name>
</gene>
<dbReference type="PANTHER" id="PTHR12295:SF30">
    <property type="entry name" value="PROTEIN FURRY"/>
    <property type="match status" value="1"/>
</dbReference>
<feature type="domain" description="Cell morphogenesis central region" evidence="4">
    <location>
        <begin position="1426"/>
        <end position="1578"/>
    </location>
</feature>
<dbReference type="PANTHER" id="PTHR12295">
    <property type="entry name" value="FURRY-RELATED"/>
    <property type="match status" value="1"/>
</dbReference>
<dbReference type="GO" id="GO:0005938">
    <property type="term" value="C:cell cortex"/>
    <property type="evidence" value="ECO:0007669"/>
    <property type="project" value="TreeGrafter"/>
</dbReference>
<sequence>MFWRRTKAESSVNATAALNQTINLHKRSASKAEYFDAKYTAQLDTLRNEEIRADRKSLISIFILCRVLMEIVTKTPTEVLGDDLSSKLEEIVFKQLKATDPNIFLTSRIRAANWELFAELLGKMSTTRFMRVGDEFIAELEKHTGQAPREQEANVQLIIRGMRYLHIQMYPLDLLEECAEFLISLSKFFGLSQNLKIKIEYAEVLSQILLPVAGTATAELNYPTWAKAMEGLYQKAQELASKPKLWIYGYPLLVTILCVSPQEFFASRWAALLESNASKLKDKNLRSTIMVSVTRLLWVFLCRFTESLNNTTKKLDMICKPLFMQNNKKLWSYVDPTFSNAFCYMIRIIGRGYLQYALENIFFPLIFSGPGYTENSTLFTLDSVAHERAIIGIRSYLFLLSDLDDANKPEFPTDAVLEKFPLFPTIKSNSSSCVNNQNSLKQFHEEFGRILGRMVQLCDTQLGFHGSINEEKEKLVPSIPIKAQMTFHFGSENNQILQRQNYLEFFGVVLEAVPWCLPPNIPMPKLVEMLTRNSVNPDATVANMSSRVLKLLVKVRDPKTVVPVVAKYLFAVDSKIFSTYNASFSAHSDFKVLLNLYTELLQIWVDTIKEKLANADEKSEDLKLNSLWTIIEEVEGNGLFFICSQDLVIRQYAFKLLRLTAEFESVILSDSTTKSGNSGFDSATSLSSRLIHLFETTDPLLVFKSSNPRINLSNPERRRLHKLHSMKKEGLVRLAESDYGVDTALWLKMFPLVMRLCFETYPIPVALCRNIVCGKLVQMHEAVLEFSRNQSVSSSSTFHLKHLMRNHPEIVVEQWRIYLIVASTTLTQTEEQKLHVPENPTHHGRKKSVQKVTIHHQKITSAKSVFRMVIPLFGVEHPTIRDAIVTSLSSVNINIYKTLIECLQPAITGWRDDLKSLGRRDLFAKEKLERVSTEVTHVLSSTAHFLKEKIIYEDEWIITKLLSFLNELKNFLGREEVQIDPNYQRLRCYFSALLESIYTGVKKSTVLANLFTYKMRVDYFSFIEVWSGNGKGWEIFNKRDKAMREIVSHRNNARQEESLSLAALEFEKNLLQRTVCSAMAALCYGSVSTNSSSDFNLSNLLAWIESTFQNAKDNIYDVAKRALRNLLETNTEDIFIFKEAIANCYRQHVTDTVAQNYFMIVAEVILNLEEYPCQVWQLLALGLYKTGDSNVEVRKIAAKLLKAIEIKFYNATCVPEYEISLFNDTPAVYKRVMFNLSSRFSKDHPSEAFMIFSELTMFFPQVDDFSRRDILAVLLPWVQTIELQVEPTIASSSRFSPSPTAIMVLSNLFEITVVFSDKIQNEVEALWVALGNGLYPNNVNVVLDFIIHHSLEKRTPEFVEHARKILVYLSTTPAGAGLVDTLVSYLEPKSMVPRSPDSLDISLAASQHPYVANLSTLLDRDNFKDAGFSRGQLAVILLVDLSTGNQDTIRNHFPLILHVCYVLLDHFLPIVQNQAREMLIRVIHEMGNHTSATDDIIELFRKKDQKSAWSYHNLTSEKDGACTPKAMDQTIQDIFAIFESSIPELREQWATIAISWATTCPVRHIACRSFQIFRCLLYFLDPSMLGDMLARLSNTIADKLPDIQGFAMQILMTLNAMTAELETEQLLNYPQLFWAAVACLDTTSEKEFVEVVSMLSKYISKVDLNSPEIVERLVAVFPSKWSGKFEGLQGCVTVGLRSATSYEPTIRFLDKLNMLESNGIVAGSDRLCLSILSNMPRFLHALQTEDINADIVLVAEQLSALCEVENRTNLSRIFTSLAKNRFRSKKDFLGQTVQAIKNNFFPFYDGKSLIFLLGLLMNSTPWVKDETFEILHEILPYVNFSKPEFADVGAELIFPLLRLLQTEYSEKALIALELTSMIPASSKDKFVLKTSLGDKEAKDEYEKTATIFGVPDENGWSIPLPQAATDRCRSNVHAVFYTCPISGSDEPTDIVEEFQFHRDEFMLPNAFSDTVDSFSLAEAENEGSLTNMWAELENLDSFFHEAMGPNHNRNISMTDTEVSNDMTIDHVDSAPQIYDKKVSVILNRSLARTPSTTSFKTSLADSFGNNNQNYGSSYRYHRHGDRSAAGSISNKDAFVFSADGAEQVYRNDNASPHFISVPEEPDLPTPKQKSKPPKNKKEKEFTSYKKQFDSTFRSKQYSDSSLSRSYQDLSFDPTISEHQKDKSGNNGNSSGSSNGATSGGNGESIFKLENLLRATNIGGKSKKNKAEKEKKKSSNPTVLNGSQSFSPRGKGISANTMFGNSNLLHQRMGVAGHNSSAPSSPIRSGSASPSPLAAASERYTRNLYPRTKTPTPDQSCLSGNTTPTGSIQSSTKSPPPTSNTVGRSHHKMSPRSFQFPPPANY</sequence>
<protein>
    <submittedName>
        <fullName evidence="5">Similar to Saccharomyces cerevisiae YIL129C TAO3 Component of the RAM signaling network that is involved in regulation of Ace2p activity and cellular morphogenesis</fullName>
    </submittedName>
</protein>
<evidence type="ECO:0000256" key="1">
    <source>
        <dbReference type="SAM" id="MobiDB-lite"/>
    </source>
</evidence>
<proteinExistence type="predicted"/>
<reference evidence="5" key="1">
    <citation type="submission" date="2014-03" db="EMBL/GenBank/DDBJ databases">
        <authorList>
            <person name="Casaregola S."/>
        </authorList>
    </citation>
    <scope>NUCLEOTIDE SEQUENCE [LARGE SCALE GENOMIC DNA]</scope>
    <source>
        <strain evidence="5">CLIB 918</strain>
    </source>
</reference>
<dbReference type="Pfam" id="PF14228">
    <property type="entry name" value="MOR2-PAG1_mid"/>
    <property type="match status" value="2"/>
</dbReference>
<dbReference type="GO" id="GO:0030427">
    <property type="term" value="C:site of polarized growth"/>
    <property type="evidence" value="ECO:0007669"/>
    <property type="project" value="TreeGrafter"/>
</dbReference>
<dbReference type="InterPro" id="IPR016024">
    <property type="entry name" value="ARM-type_fold"/>
</dbReference>
<feature type="domain" description="Cell morphogenesis central region" evidence="4">
    <location>
        <begin position="1117"/>
        <end position="1353"/>
    </location>
</feature>
<evidence type="ECO:0000259" key="3">
    <source>
        <dbReference type="Pfam" id="PF14225"/>
    </source>
</evidence>
<dbReference type="SUPFAM" id="SSF48371">
    <property type="entry name" value="ARM repeat"/>
    <property type="match status" value="3"/>
</dbReference>
<feature type="region of interest" description="Disordered" evidence="1">
    <location>
        <begin position="2216"/>
        <end position="2361"/>
    </location>
</feature>
<evidence type="ECO:0000313" key="5">
    <source>
        <dbReference type="EMBL" id="CDO52231.1"/>
    </source>
</evidence>
<evidence type="ECO:0000313" key="6">
    <source>
        <dbReference type="Proteomes" id="UP000242525"/>
    </source>
</evidence>
<evidence type="ECO:0000259" key="4">
    <source>
        <dbReference type="Pfam" id="PF14228"/>
    </source>
</evidence>
<accession>A0A0J9X627</accession>
<dbReference type="InterPro" id="IPR039867">
    <property type="entry name" value="Furry/Tao3/Mor2"/>
</dbReference>
<dbReference type="Pfam" id="PF14225">
    <property type="entry name" value="MOR2-PAG1_C"/>
    <property type="match status" value="1"/>
</dbReference>
<feature type="compositionally biased region" description="Polar residues" evidence="1">
    <location>
        <begin position="2253"/>
        <end position="2264"/>
    </location>
</feature>
<evidence type="ECO:0000259" key="2">
    <source>
        <dbReference type="Pfam" id="PF14222"/>
    </source>
</evidence>
<dbReference type="InterPro" id="IPR025481">
    <property type="entry name" value="Cell_Morphogen_C"/>
</dbReference>
<comment type="caution">
    <text evidence="5">The sequence shown here is derived from an EMBL/GenBank/DDBJ whole genome shotgun (WGS) entry which is preliminary data.</text>
</comment>
<dbReference type="STRING" id="1173061.A0A0J9X627"/>
<dbReference type="Proteomes" id="UP000242525">
    <property type="component" value="Unassembled WGS sequence"/>
</dbReference>